<dbReference type="OrthoDB" id="1049074at2"/>
<evidence type="ECO:0000256" key="1">
    <source>
        <dbReference type="SAM" id="Phobius"/>
    </source>
</evidence>
<accession>U6RPX1</accession>
<dbReference type="EMBL" id="AQHY01000006">
    <property type="protein sequence ID" value="EOA58087.1"/>
    <property type="molecule type" value="Genomic_DNA"/>
</dbReference>
<feature type="transmembrane region" description="Helical" evidence="1">
    <location>
        <begin position="6"/>
        <end position="28"/>
    </location>
</feature>
<dbReference type="AlphaFoldDB" id="U6RPX1"/>
<dbReference type="GeneID" id="60063462"/>
<dbReference type="RefSeq" id="WP_005936581.1">
    <property type="nucleotide sequence ID" value="NZ_KB890320.1"/>
</dbReference>
<name>U6RPX1_9BACT</name>
<proteinExistence type="predicted"/>
<comment type="caution">
    <text evidence="2">The sequence shown here is derived from an EMBL/GenBank/DDBJ whole genome shotgun (WGS) entry which is preliminary data.</text>
</comment>
<feature type="transmembrane region" description="Helical" evidence="1">
    <location>
        <begin position="68"/>
        <end position="89"/>
    </location>
</feature>
<keyword evidence="1" id="KW-0812">Transmembrane</keyword>
<dbReference type="HOGENOM" id="CLU_110595_0_0_10"/>
<feature type="transmembrane region" description="Helical" evidence="1">
    <location>
        <begin position="40"/>
        <end position="62"/>
    </location>
</feature>
<evidence type="ECO:0000313" key="2">
    <source>
        <dbReference type="EMBL" id="EOA58087.1"/>
    </source>
</evidence>
<gene>
    <name evidence="2" type="ORF">HMPREF1534_00465</name>
</gene>
<evidence type="ECO:0000313" key="3">
    <source>
        <dbReference type="Proteomes" id="UP000017831"/>
    </source>
</evidence>
<organism evidence="2 3">
    <name type="scientific">Phocaeicola massiliensis B84634 = Timone 84634 = DSM 17679 = JCM 13223</name>
    <dbReference type="NCBI Taxonomy" id="1121098"/>
    <lineage>
        <taxon>Bacteria</taxon>
        <taxon>Pseudomonadati</taxon>
        <taxon>Bacteroidota</taxon>
        <taxon>Bacteroidia</taxon>
        <taxon>Bacteroidales</taxon>
        <taxon>Bacteroidaceae</taxon>
        <taxon>Phocaeicola</taxon>
    </lineage>
</organism>
<reference evidence="2 3" key="1">
    <citation type="submission" date="2013-04" db="EMBL/GenBank/DDBJ databases">
        <title>The Genome Sequence of Bacteroides massiliensis DSM 17679.</title>
        <authorList>
            <consortium name="The Broad Institute Genomics Platform"/>
            <person name="Earl A."/>
            <person name="Ward D."/>
            <person name="Feldgarden M."/>
            <person name="Gevers D."/>
            <person name="Martens E."/>
            <person name="Fenner L."/>
            <person name="Roux V."/>
            <person name="Mallet M.N."/>
            <person name="Raoult D."/>
            <person name="Walker B."/>
            <person name="Young S."/>
            <person name="Zeng Q."/>
            <person name="Gargeya S."/>
            <person name="Fitzgerald M."/>
            <person name="Haas B."/>
            <person name="Abouelleil A."/>
            <person name="Allen A.W."/>
            <person name="Alvarado L."/>
            <person name="Arachchi H.M."/>
            <person name="Berlin A.M."/>
            <person name="Chapman S.B."/>
            <person name="Gainer-Dewar J."/>
            <person name="Goldberg J."/>
            <person name="Griggs A."/>
            <person name="Gujja S."/>
            <person name="Hansen M."/>
            <person name="Howarth C."/>
            <person name="Imamovic A."/>
            <person name="Ireland A."/>
            <person name="Larimer J."/>
            <person name="McCowan C."/>
            <person name="Murphy C."/>
            <person name="Pearson M."/>
            <person name="Poon T.W."/>
            <person name="Priest M."/>
            <person name="Roberts A."/>
            <person name="Saif S."/>
            <person name="Shea T."/>
            <person name="Sisk P."/>
            <person name="Sykes S."/>
            <person name="Wortman J."/>
            <person name="Nusbaum C."/>
            <person name="Birren B."/>
        </authorList>
    </citation>
    <scope>NUCLEOTIDE SEQUENCE [LARGE SCALE GENOMIC DNA]</scope>
    <source>
        <strain evidence="3">B84634 / Timone 84634 / DSM 17679 / JCM 13223</strain>
    </source>
</reference>
<dbReference type="STRING" id="1121098.HMPREF1534_00465"/>
<dbReference type="eggNOG" id="ENOG5032VBV">
    <property type="taxonomic scope" value="Bacteria"/>
</dbReference>
<keyword evidence="3" id="KW-1185">Reference proteome</keyword>
<dbReference type="PATRIC" id="fig|1121098.3.peg.471"/>
<evidence type="ECO:0008006" key="4">
    <source>
        <dbReference type="Google" id="ProtNLM"/>
    </source>
</evidence>
<dbReference type="Proteomes" id="UP000017831">
    <property type="component" value="Unassembled WGS sequence"/>
</dbReference>
<keyword evidence="1" id="KW-1133">Transmembrane helix</keyword>
<keyword evidence="1" id="KW-0472">Membrane</keyword>
<protein>
    <recommendedName>
        <fullName evidence="4">NfeD-like C-terminal domain-containing protein</fullName>
    </recommendedName>
</protein>
<sequence length="165" mass="18648">MSSNIFLIIALITTGIFVIQFILSIFFGDIDTEIDVDADISSVVSFKGLTHFGIGFGWYMYLAGHTDVANYIIGILIGLFFVLAVWFLYKKAYRLQQVNRSEKTDQLVGRESTIYFKHGDGKYTVQIKRDGAIREIDVVSESGKTYQTGDRTIITAYKDGILYIQ</sequence>